<dbReference type="EMBL" id="QKKF02018223">
    <property type="protein sequence ID" value="RZF40470.1"/>
    <property type="molecule type" value="Genomic_DNA"/>
</dbReference>
<accession>A0A482X4Z0</accession>
<name>A0A482X4Z0_LAOST</name>
<dbReference type="InParanoid" id="A0A482X4Z0"/>
<evidence type="ECO:0000313" key="2">
    <source>
        <dbReference type="Proteomes" id="UP000291343"/>
    </source>
</evidence>
<protein>
    <submittedName>
        <fullName evidence="1">Uncharacterized protein</fullName>
    </submittedName>
</protein>
<organism evidence="1 2">
    <name type="scientific">Laodelphax striatellus</name>
    <name type="common">Small brown planthopper</name>
    <name type="synonym">Delphax striatella</name>
    <dbReference type="NCBI Taxonomy" id="195883"/>
    <lineage>
        <taxon>Eukaryota</taxon>
        <taxon>Metazoa</taxon>
        <taxon>Ecdysozoa</taxon>
        <taxon>Arthropoda</taxon>
        <taxon>Hexapoda</taxon>
        <taxon>Insecta</taxon>
        <taxon>Pterygota</taxon>
        <taxon>Neoptera</taxon>
        <taxon>Paraneoptera</taxon>
        <taxon>Hemiptera</taxon>
        <taxon>Auchenorrhyncha</taxon>
        <taxon>Fulgoroidea</taxon>
        <taxon>Delphacidae</taxon>
        <taxon>Criomorphinae</taxon>
        <taxon>Laodelphax</taxon>
    </lineage>
</organism>
<gene>
    <name evidence="1" type="ORF">LSTR_LSTR000349</name>
</gene>
<dbReference type="Proteomes" id="UP000291343">
    <property type="component" value="Unassembled WGS sequence"/>
</dbReference>
<sequence length="116" mass="13100">MLFQCGVLRSLLAESDQVGRPGVRGPKSIELDVTLLAVGNKSRRQKKSLGLSSEWDTDFGRPGVPERSWGIGWSHLWALDGLTYYLEPLCYEIALKRELSKMIELVYAKRSFEKGI</sequence>
<keyword evidence="2" id="KW-1185">Reference proteome</keyword>
<evidence type="ECO:0000313" key="1">
    <source>
        <dbReference type="EMBL" id="RZF40470.1"/>
    </source>
</evidence>
<comment type="caution">
    <text evidence="1">The sequence shown here is derived from an EMBL/GenBank/DDBJ whole genome shotgun (WGS) entry which is preliminary data.</text>
</comment>
<dbReference type="AlphaFoldDB" id="A0A482X4Z0"/>
<reference evidence="1 2" key="1">
    <citation type="journal article" date="2017" name="Gigascience">
        <title>Genome sequence of the small brown planthopper, Laodelphax striatellus.</title>
        <authorList>
            <person name="Zhu J."/>
            <person name="Jiang F."/>
            <person name="Wang X."/>
            <person name="Yang P."/>
            <person name="Bao Y."/>
            <person name="Zhao W."/>
            <person name="Wang W."/>
            <person name="Lu H."/>
            <person name="Wang Q."/>
            <person name="Cui N."/>
            <person name="Li J."/>
            <person name="Chen X."/>
            <person name="Luo L."/>
            <person name="Yu J."/>
            <person name="Kang L."/>
            <person name="Cui F."/>
        </authorList>
    </citation>
    <scope>NUCLEOTIDE SEQUENCE [LARGE SCALE GENOMIC DNA]</scope>
    <source>
        <strain evidence="1">Lst14</strain>
    </source>
</reference>
<proteinExistence type="predicted"/>